<name>A0A8E2I9G6_9BACI</name>
<organism evidence="2 3">
    <name type="scientific">Heyndrickxia oleronia</name>
    <dbReference type="NCBI Taxonomy" id="38875"/>
    <lineage>
        <taxon>Bacteria</taxon>
        <taxon>Bacillati</taxon>
        <taxon>Bacillota</taxon>
        <taxon>Bacilli</taxon>
        <taxon>Bacillales</taxon>
        <taxon>Bacillaceae</taxon>
        <taxon>Heyndrickxia</taxon>
    </lineage>
</organism>
<dbReference type="SUPFAM" id="SSF51735">
    <property type="entry name" value="NAD(P)-binding Rossmann-fold domains"/>
    <property type="match status" value="1"/>
</dbReference>
<proteinExistence type="predicted"/>
<sequence>MNILVTGGTGFLGERLAIRLGKLGHHVTAMGRNQVKGKELAGKGIRFIYNDLSIKESTIEHCQGMDYIFHCAALSSPWGKYEDFYASNVIGTKNIIEGAMSARVKRMIHVSTPSIYFKNKERLDVKEEDALPKKFINHYAETKFLAEKEVDEAFKEGLPVITIRPRAIFGPGDTSIIPRLIKVNREGFVPVFNENVTIDLTYVENVVDALLLCMDSPEKTLGQKYNISNGEKVNLHQVLHVLFDEIGERLRVKKINVTTANIAAKLLKWHSHLFKNGQEPKITNYSITVLSKSQTINIEKAKRELGYVPKVSIQEGIEYFSQWWKEEEHD</sequence>
<protein>
    <submittedName>
        <fullName evidence="2">3-beta hydroxysteroid dehydrogenase</fullName>
    </submittedName>
</protein>
<dbReference type="EMBL" id="MTLA01000066">
    <property type="protein sequence ID" value="OOP69119.1"/>
    <property type="molecule type" value="Genomic_DNA"/>
</dbReference>
<dbReference type="InterPro" id="IPR050177">
    <property type="entry name" value="Lipid_A_modif_metabolic_enz"/>
</dbReference>
<dbReference type="Proteomes" id="UP000189761">
    <property type="component" value="Unassembled WGS sequence"/>
</dbReference>
<dbReference type="InterPro" id="IPR001509">
    <property type="entry name" value="Epimerase_deHydtase"/>
</dbReference>
<feature type="domain" description="NAD-dependent epimerase/dehydratase" evidence="1">
    <location>
        <begin position="3"/>
        <end position="227"/>
    </location>
</feature>
<comment type="caution">
    <text evidence="2">The sequence shown here is derived from an EMBL/GenBank/DDBJ whole genome shotgun (WGS) entry which is preliminary data.</text>
</comment>
<dbReference type="RefSeq" id="WP_078109775.1">
    <property type="nucleotide sequence ID" value="NZ_CP065424.1"/>
</dbReference>
<evidence type="ECO:0000313" key="3">
    <source>
        <dbReference type="Proteomes" id="UP000189761"/>
    </source>
</evidence>
<dbReference type="Gene3D" id="3.40.50.720">
    <property type="entry name" value="NAD(P)-binding Rossmann-like Domain"/>
    <property type="match status" value="1"/>
</dbReference>
<gene>
    <name evidence="2" type="ORF">BWZ43_06665</name>
</gene>
<dbReference type="AlphaFoldDB" id="A0A8E2I9G6"/>
<keyword evidence="3" id="KW-1185">Reference proteome</keyword>
<dbReference type="PANTHER" id="PTHR43245:SF51">
    <property type="entry name" value="SHORT CHAIN DEHYDROGENASE_REDUCTASE FAMILY 42E, MEMBER 2"/>
    <property type="match status" value="1"/>
</dbReference>
<evidence type="ECO:0000313" key="2">
    <source>
        <dbReference type="EMBL" id="OOP69119.1"/>
    </source>
</evidence>
<accession>A0A8E2I9G6</accession>
<reference evidence="2 3" key="1">
    <citation type="submission" date="2017-01" db="EMBL/GenBank/DDBJ databases">
        <title>Draft genome sequence of Bacillus oleronius.</title>
        <authorList>
            <person name="Allam M."/>
        </authorList>
    </citation>
    <scope>NUCLEOTIDE SEQUENCE [LARGE SCALE GENOMIC DNA]</scope>
    <source>
        <strain evidence="2 3">DSM 9356</strain>
    </source>
</reference>
<dbReference type="Pfam" id="PF01370">
    <property type="entry name" value="Epimerase"/>
    <property type="match status" value="1"/>
</dbReference>
<evidence type="ECO:0000259" key="1">
    <source>
        <dbReference type="Pfam" id="PF01370"/>
    </source>
</evidence>
<dbReference type="PANTHER" id="PTHR43245">
    <property type="entry name" value="BIFUNCTIONAL POLYMYXIN RESISTANCE PROTEIN ARNA"/>
    <property type="match status" value="1"/>
</dbReference>
<dbReference type="InterPro" id="IPR036291">
    <property type="entry name" value="NAD(P)-bd_dom_sf"/>
</dbReference>